<comment type="caution">
    <text evidence="1">The sequence shown here is derived from an EMBL/GenBank/DDBJ whole genome shotgun (WGS) entry which is preliminary data.</text>
</comment>
<name>A0AAD7SH35_9TELE</name>
<gene>
    <name evidence="1" type="ORF">AAFF_G00371080</name>
</gene>
<proteinExistence type="predicted"/>
<organism evidence="1 2">
    <name type="scientific">Aldrovandia affinis</name>
    <dbReference type="NCBI Taxonomy" id="143900"/>
    <lineage>
        <taxon>Eukaryota</taxon>
        <taxon>Metazoa</taxon>
        <taxon>Chordata</taxon>
        <taxon>Craniata</taxon>
        <taxon>Vertebrata</taxon>
        <taxon>Euteleostomi</taxon>
        <taxon>Actinopterygii</taxon>
        <taxon>Neopterygii</taxon>
        <taxon>Teleostei</taxon>
        <taxon>Notacanthiformes</taxon>
        <taxon>Halosauridae</taxon>
        <taxon>Aldrovandia</taxon>
    </lineage>
</organism>
<sequence length="233" mass="25907">MPTPKASNSDSGCSLTVAFGQSLASPGAFTSPAIAKHESIPGPRQIRFYVTQVMTALFSQQEAGLAVASLVSLGVLCAMCLKCRKISRVFQEENSIYNPEIVREGRRFTVTRSTTVRLNQTRRDLPPTPEETPEVICATQMAPEDQDYEDLDKSQLGDFETTYVNPIPNLVYQNVTDIDKDVDTYSYENVFPTLDAISEDADSSDYTNTSFLEEMKKEEDEPDYVNIGSEIKT</sequence>
<evidence type="ECO:0000313" key="1">
    <source>
        <dbReference type="EMBL" id="KAJ8402243.1"/>
    </source>
</evidence>
<reference evidence="1" key="1">
    <citation type="journal article" date="2023" name="Science">
        <title>Genome structures resolve the early diversification of teleost fishes.</title>
        <authorList>
            <person name="Parey E."/>
            <person name="Louis A."/>
            <person name="Montfort J."/>
            <person name="Bouchez O."/>
            <person name="Roques C."/>
            <person name="Iampietro C."/>
            <person name="Lluch J."/>
            <person name="Castinel A."/>
            <person name="Donnadieu C."/>
            <person name="Desvignes T."/>
            <person name="Floi Bucao C."/>
            <person name="Jouanno E."/>
            <person name="Wen M."/>
            <person name="Mejri S."/>
            <person name="Dirks R."/>
            <person name="Jansen H."/>
            <person name="Henkel C."/>
            <person name="Chen W.J."/>
            <person name="Zahm M."/>
            <person name="Cabau C."/>
            <person name="Klopp C."/>
            <person name="Thompson A.W."/>
            <person name="Robinson-Rechavi M."/>
            <person name="Braasch I."/>
            <person name="Lecointre G."/>
            <person name="Bobe J."/>
            <person name="Postlethwait J.H."/>
            <person name="Berthelot C."/>
            <person name="Roest Crollius H."/>
            <person name="Guiguen Y."/>
        </authorList>
    </citation>
    <scope>NUCLEOTIDE SEQUENCE</scope>
    <source>
        <strain evidence="1">NC1722</strain>
    </source>
</reference>
<protein>
    <recommendedName>
        <fullName evidence="3">Linker for activation of T-cells family member 2</fullName>
    </recommendedName>
</protein>
<keyword evidence="2" id="KW-1185">Reference proteome</keyword>
<evidence type="ECO:0008006" key="3">
    <source>
        <dbReference type="Google" id="ProtNLM"/>
    </source>
</evidence>
<dbReference type="Proteomes" id="UP001221898">
    <property type="component" value="Unassembled WGS sequence"/>
</dbReference>
<dbReference type="AlphaFoldDB" id="A0AAD7SH35"/>
<accession>A0AAD7SH35</accession>
<evidence type="ECO:0000313" key="2">
    <source>
        <dbReference type="Proteomes" id="UP001221898"/>
    </source>
</evidence>
<dbReference type="EMBL" id="JAINUG010000065">
    <property type="protein sequence ID" value="KAJ8402243.1"/>
    <property type="molecule type" value="Genomic_DNA"/>
</dbReference>